<dbReference type="CDD" id="cd04301">
    <property type="entry name" value="NAT_SF"/>
    <property type="match status" value="1"/>
</dbReference>
<feature type="domain" description="N-acetyltransferase" evidence="1">
    <location>
        <begin position="20"/>
        <end position="167"/>
    </location>
</feature>
<dbReference type="Gene3D" id="3.40.630.30">
    <property type="match status" value="1"/>
</dbReference>
<dbReference type="GO" id="GO:0016747">
    <property type="term" value="F:acyltransferase activity, transferring groups other than amino-acyl groups"/>
    <property type="evidence" value="ECO:0007669"/>
    <property type="project" value="InterPro"/>
</dbReference>
<dbReference type="PROSITE" id="PS51186">
    <property type="entry name" value="GNAT"/>
    <property type="match status" value="1"/>
</dbReference>
<proteinExistence type="predicted"/>
<gene>
    <name evidence="2" type="ORF">ET33_20635</name>
</gene>
<dbReference type="AlphaFoldDB" id="A0A081NWE3"/>
<dbReference type="EMBL" id="JNVM01000031">
    <property type="protein sequence ID" value="KEQ22766.1"/>
    <property type="molecule type" value="Genomic_DNA"/>
</dbReference>
<organism evidence="2 3">
    <name type="scientific">Paenibacillus tyrfis</name>
    <dbReference type="NCBI Taxonomy" id="1501230"/>
    <lineage>
        <taxon>Bacteria</taxon>
        <taxon>Bacillati</taxon>
        <taxon>Bacillota</taxon>
        <taxon>Bacilli</taxon>
        <taxon>Bacillales</taxon>
        <taxon>Paenibacillaceae</taxon>
        <taxon>Paenibacillus</taxon>
    </lineage>
</organism>
<protein>
    <recommendedName>
        <fullName evidence="1">N-acetyltransferase domain-containing protein</fullName>
    </recommendedName>
</protein>
<dbReference type="InterPro" id="IPR000182">
    <property type="entry name" value="GNAT_dom"/>
</dbReference>
<name>A0A081NWE3_9BACL</name>
<dbReference type="eggNOG" id="COG5628">
    <property type="taxonomic scope" value="Bacteria"/>
</dbReference>
<dbReference type="Pfam" id="PF00583">
    <property type="entry name" value="Acetyltransf_1"/>
    <property type="match status" value="1"/>
</dbReference>
<evidence type="ECO:0000313" key="3">
    <source>
        <dbReference type="Proteomes" id="UP000028123"/>
    </source>
</evidence>
<dbReference type="InterPro" id="IPR016181">
    <property type="entry name" value="Acyl_CoA_acyltransferase"/>
</dbReference>
<dbReference type="Proteomes" id="UP000028123">
    <property type="component" value="Unassembled WGS sequence"/>
</dbReference>
<sequence>MVRCDLLLVTLEKVKEDGIMTLNHLVELASYDLSEYNGRDVNENGLFVADFDSKSWLDSEHFHLFFIRADGKIAGFVVIRHLYKEQVINLNHFFVLRKYRRQGVGREAAAQAFNLFKGRWRVNQYDWNVPAQHFWRSVIQAYSNQNYTETIREDIQGPSQEFSNHEM</sequence>
<reference evidence="2 3" key="1">
    <citation type="submission" date="2014-06" db="EMBL/GenBank/DDBJ databases">
        <title>Draft genome sequence of Paenibacillus sp. MSt1.</title>
        <authorList>
            <person name="Aw Y.K."/>
            <person name="Ong K.S."/>
            <person name="Gan H.M."/>
            <person name="Lee S.M."/>
        </authorList>
    </citation>
    <scope>NUCLEOTIDE SEQUENCE [LARGE SCALE GENOMIC DNA]</scope>
    <source>
        <strain evidence="2 3">MSt1</strain>
    </source>
</reference>
<accession>A0A081NWE3</accession>
<dbReference type="SUPFAM" id="SSF55729">
    <property type="entry name" value="Acyl-CoA N-acyltransferases (Nat)"/>
    <property type="match status" value="1"/>
</dbReference>
<evidence type="ECO:0000313" key="2">
    <source>
        <dbReference type="EMBL" id="KEQ22766.1"/>
    </source>
</evidence>
<keyword evidence="3" id="KW-1185">Reference proteome</keyword>
<evidence type="ECO:0000259" key="1">
    <source>
        <dbReference type="PROSITE" id="PS51186"/>
    </source>
</evidence>
<comment type="caution">
    <text evidence="2">The sequence shown here is derived from an EMBL/GenBank/DDBJ whole genome shotgun (WGS) entry which is preliminary data.</text>
</comment>